<dbReference type="AlphaFoldDB" id="A0A1K1LEF3"/>
<dbReference type="RefSeq" id="WP_072334368.1">
    <property type="nucleotide sequence ID" value="NZ_CALJDE010000060.1"/>
</dbReference>
<name>A0A1K1LEF3_9BACT</name>
<organism evidence="1 2">
    <name type="scientific">Desulfovibrio piger</name>
    <dbReference type="NCBI Taxonomy" id="901"/>
    <lineage>
        <taxon>Bacteria</taxon>
        <taxon>Pseudomonadati</taxon>
        <taxon>Thermodesulfobacteriota</taxon>
        <taxon>Desulfovibrionia</taxon>
        <taxon>Desulfovibrionales</taxon>
        <taxon>Desulfovibrionaceae</taxon>
        <taxon>Desulfovibrio</taxon>
    </lineage>
</organism>
<keyword evidence="2" id="KW-1185">Reference proteome</keyword>
<gene>
    <name evidence="1" type="ORF">DESPIGER_1228</name>
</gene>
<sequence>MSALCIRVPALRGPLPGEAPLSPAAGCCPVLRLWPGLPEEFSRPAAGGLTASGRRAVTVTVPAPQGPWHMPDNLPFSPREAAVCLDDLQRMGDAALSGQPVGTLGADVGRARRNSAESALRAGLMADGTLETAQALEAAREEREKACAAQRMLLWSWLQEERLAELQALSSSLSSSNARLQAALDMDPADPDEAALLAGDARDTEAALATLAAFNSPVQVDDSLLPAWPRLLDAVVRFVPADCLLLAEGRMRRDLLDGQGELAFRPLPGDGPLRLCDADGHAVPLLQARAPLWRILGRPRAPRCCPGWQEERTVVLRGDD</sequence>
<protein>
    <submittedName>
        <fullName evidence="1">Uncharacterized protein</fullName>
    </submittedName>
</protein>
<accession>A0A1K1LEF3</accession>
<evidence type="ECO:0000313" key="2">
    <source>
        <dbReference type="Proteomes" id="UP000186323"/>
    </source>
</evidence>
<reference evidence="2" key="1">
    <citation type="submission" date="2016-10" db="EMBL/GenBank/DDBJ databases">
        <authorList>
            <person name="Wegmann U."/>
        </authorList>
    </citation>
    <scope>NUCLEOTIDE SEQUENCE [LARGE SCALE GENOMIC DNA]</scope>
</reference>
<dbReference type="KEGG" id="dpg:DESPIGER_1228"/>
<dbReference type="EMBL" id="LT630450">
    <property type="protein sequence ID" value="SFV73079.1"/>
    <property type="molecule type" value="Genomic_DNA"/>
</dbReference>
<dbReference type="OrthoDB" id="5460822at2"/>
<proteinExistence type="predicted"/>
<dbReference type="Proteomes" id="UP000186323">
    <property type="component" value="Chromosome I"/>
</dbReference>
<evidence type="ECO:0000313" key="1">
    <source>
        <dbReference type="EMBL" id="SFV73079.1"/>
    </source>
</evidence>